<feature type="domain" description="Polysaccharide biosynthesis protein CapD-like" evidence="3">
    <location>
        <begin position="288"/>
        <end position="570"/>
    </location>
</feature>
<evidence type="ECO:0000256" key="1">
    <source>
        <dbReference type="ARBA" id="ARBA00007430"/>
    </source>
</evidence>
<feature type="transmembrane region" description="Helical" evidence="2">
    <location>
        <begin position="82"/>
        <end position="102"/>
    </location>
</feature>
<dbReference type="InterPro" id="IPR051203">
    <property type="entry name" value="Polysaccharide_Synthase-Rel"/>
</dbReference>
<gene>
    <name evidence="4" type="ORF">FOKN1_2164</name>
</gene>
<dbReference type="Pfam" id="PF13727">
    <property type="entry name" value="CoA_binding_3"/>
    <property type="match status" value="1"/>
</dbReference>
<evidence type="ECO:0000313" key="4">
    <source>
        <dbReference type="EMBL" id="BAZ94541.1"/>
    </source>
</evidence>
<dbReference type="SUPFAM" id="SSF51735">
    <property type="entry name" value="NAD(P)-binding Rossmann-fold domains"/>
    <property type="match status" value="2"/>
</dbReference>
<comment type="similarity">
    <text evidence="1">Belongs to the polysaccharide synthase family.</text>
</comment>
<dbReference type="CDD" id="cd05237">
    <property type="entry name" value="UDP_invert_4-6DH_SDR_e"/>
    <property type="match status" value="1"/>
</dbReference>
<dbReference type="Gene3D" id="3.40.50.720">
    <property type="entry name" value="NAD(P)-binding Rossmann-like Domain"/>
    <property type="match status" value="2"/>
</dbReference>
<dbReference type="InterPro" id="IPR003869">
    <property type="entry name" value="Polysac_CapD-like"/>
</dbReference>
<dbReference type="KEGG" id="ttc:FOKN1_2164"/>
<reference evidence="4 5" key="1">
    <citation type="submission" date="2017-05" db="EMBL/GenBank/DDBJ databases">
        <title>Thiocyanate degradation by Thiohalobacter thiocyanaticus FOKN1.</title>
        <authorList>
            <person name="Oshiki M."/>
            <person name="Fukushima T."/>
            <person name="Kawano S."/>
            <person name="Nakagawa J."/>
        </authorList>
    </citation>
    <scope>NUCLEOTIDE SEQUENCE [LARGE SCALE GENOMIC DNA]</scope>
    <source>
        <strain evidence="4 5">FOKN1</strain>
    </source>
</reference>
<proteinExistence type="inferred from homology"/>
<dbReference type="InterPro" id="IPR036291">
    <property type="entry name" value="NAD(P)-bd_dom_sf"/>
</dbReference>
<feature type="transmembrane region" description="Helical" evidence="2">
    <location>
        <begin position="114"/>
        <end position="132"/>
    </location>
</feature>
<dbReference type="AlphaFoldDB" id="A0A1Z4VSD3"/>
<name>A0A1Z4VSD3_9GAMM</name>
<keyword evidence="2" id="KW-0812">Transmembrane</keyword>
<dbReference type="EMBL" id="AP018052">
    <property type="protein sequence ID" value="BAZ94541.1"/>
    <property type="molecule type" value="Genomic_DNA"/>
</dbReference>
<keyword evidence="2" id="KW-1133">Transmembrane helix</keyword>
<evidence type="ECO:0000256" key="2">
    <source>
        <dbReference type="SAM" id="Phobius"/>
    </source>
</evidence>
<dbReference type="PANTHER" id="PTHR43318">
    <property type="entry name" value="UDP-N-ACETYLGLUCOSAMINE 4,6-DEHYDRATASE"/>
    <property type="match status" value="1"/>
</dbReference>
<dbReference type="PANTHER" id="PTHR43318:SF1">
    <property type="entry name" value="POLYSACCHARIDE BIOSYNTHESIS PROTEIN EPSC-RELATED"/>
    <property type="match status" value="1"/>
</dbReference>
<evidence type="ECO:0000259" key="3">
    <source>
        <dbReference type="Pfam" id="PF02719"/>
    </source>
</evidence>
<feature type="transmembrane region" description="Helical" evidence="2">
    <location>
        <begin position="12"/>
        <end position="31"/>
    </location>
</feature>
<dbReference type="Proteomes" id="UP000218765">
    <property type="component" value="Chromosome"/>
</dbReference>
<evidence type="ECO:0000313" key="5">
    <source>
        <dbReference type="Proteomes" id="UP000218765"/>
    </source>
</evidence>
<keyword evidence="5" id="KW-1185">Reference proteome</keyword>
<protein>
    <submittedName>
        <fullName evidence="4">UDP-N-acetylglucosamine 4,6-dehydratase</fullName>
    </submittedName>
</protein>
<feature type="transmembrane region" description="Helical" evidence="2">
    <location>
        <begin position="51"/>
        <end position="70"/>
    </location>
</feature>
<organism evidence="4 5">
    <name type="scientific">Thiohalobacter thiocyanaticus</name>
    <dbReference type="NCBI Taxonomy" id="585455"/>
    <lineage>
        <taxon>Bacteria</taxon>
        <taxon>Pseudomonadati</taxon>
        <taxon>Pseudomonadota</taxon>
        <taxon>Gammaproteobacteria</taxon>
        <taxon>Thiohalobacterales</taxon>
        <taxon>Thiohalobacteraceae</taxon>
        <taxon>Thiohalobacter</taxon>
    </lineage>
</organism>
<accession>A0A1Z4VSD3</accession>
<sequence length="630" mass="70420">MHSRKRFDLMRTPAAAFLHDLVMVPVAWFAALWTRFNFEAIPSAYLDESVLWLPLVMGLQVGAFIYFGLYRGHWRFASMPDLARIIKAVVVGGLATMAIIFMFSRLEGMPRSLFPLYMLLLMFLLGGPRFLYRWFKDRKLYLTKGKRVLIVGAGRGGEMLVRDMFRDPEHSLQPIAFVDDDPRKRGIDIHGVRVAGSCGQIPDLVDELDIDMVIIAMPSASSKQIRYVVELCEEAGVEFRMLPKMADLIAGRVSTGALREVSIEDLLGRDPVKLDLPAIRAGMSGKCILVSGGGGSIGSELCRQVARLGPARLVIVDHSEYNLYRIDYELTRQYPDIEIVSMLCDVTDPSAVDQVFERHRPAVILHAAAYKHVPLLEPQVREAVHNNVIGTRTVADAADRFGSEIFVLVSTDKAVNPANIMGATKRMAEIYCQNLSQHSATRYITVRFGNVLGSAGSVVPLFLEQIRQGGPVTVTHPEITRYFMTIPEASQLILQAGVMGKGGEIYVLDMGQPVKIVYLAEQMIRLSGLEPGSDIEIEFTGLRPGEKLYEELFHEKETLVSTEHSKILLARYRTWDWERLQKLLHDISVACQRYDEDSLRGAMHEFVPELSPTPPAALPSNVIPLDSHKA</sequence>
<dbReference type="Pfam" id="PF02719">
    <property type="entry name" value="Polysacc_synt_2"/>
    <property type="match status" value="1"/>
</dbReference>
<keyword evidence="2" id="KW-0472">Membrane</keyword>